<proteinExistence type="predicted"/>
<reference evidence="1" key="1">
    <citation type="submission" date="2017-01" db="EMBL/GenBank/DDBJ databases">
        <authorList>
            <person name="Assis F.L."/>
            <person name="Abrahao J.S."/>
            <person name="Silva L."/>
            <person name="Khalil J.B."/>
            <person name="Rodrigues R."/>
            <person name="Silva L.S."/>
            <person name="Arantes T."/>
            <person name="Boratto P."/>
            <person name="Andrade M."/>
            <person name="Kroon E.G."/>
            <person name="Ribeiro B."/>
            <person name="Bergier I."/>
            <person name="Seligmann H."/>
            <person name="Ghigo E."/>
            <person name="Colson P."/>
            <person name="Levasseur A."/>
            <person name="Raoult D."/>
            <person name="Scola B.L."/>
        </authorList>
    </citation>
    <scope>NUCLEOTIDE SEQUENCE</scope>
    <source>
        <strain evidence="1">Soda lake</strain>
    </source>
</reference>
<dbReference type="RefSeq" id="YP_010782441.1">
    <property type="nucleotide sequence ID" value="NC_075039.1"/>
</dbReference>
<dbReference type="GeneID" id="80519205"/>
<protein>
    <submittedName>
        <fullName evidence="1">Phd finger protein</fullName>
    </submittedName>
</protein>
<evidence type="ECO:0000313" key="1">
    <source>
        <dbReference type="EMBL" id="QKU35759.1"/>
    </source>
</evidence>
<name>A0A6N1NMZ9_9VIRU</name>
<sequence length="145" mass="16954">MYIQTNMTGSLSHKRLLYGLIYDEIKKNHLENAEMMNDILKKSRITIGHINLVEKIMYNSTDNLENLKDLLSMITEKYNNQTLSDNKKTLSDNKKILLDNKKTLSDNKKTLSDNKKILLDNKKTLSDNKKTLFDNKNNFKKRSQV</sequence>
<organism evidence="1">
    <name type="scientific">Tupanvirus soda lake</name>
    <dbReference type="NCBI Taxonomy" id="2126985"/>
    <lineage>
        <taxon>Viruses</taxon>
        <taxon>Varidnaviria</taxon>
        <taxon>Bamfordvirae</taxon>
        <taxon>Nucleocytoviricota</taxon>
        <taxon>Megaviricetes</taxon>
        <taxon>Imitervirales</taxon>
        <taxon>Mimiviridae</taxon>
        <taxon>Megamimivirinae</taxon>
        <taxon>Tupanvirus</taxon>
        <taxon>Tupanvirus salinum</taxon>
    </lineage>
</organism>
<accession>A0A6N1NMZ9</accession>
<dbReference type="KEGG" id="vg:80519205"/>
<reference evidence="1" key="2">
    <citation type="journal article" date="2018" name="Nat. Commun.">
        <title>Tailed giant Tupanvirus possesses the most complete translational apparatus of the known virosphere.</title>
        <authorList>
            <person name="Abrahao J."/>
            <person name="Silva L."/>
            <person name="Silva L.S."/>
            <person name="Khalil J.Y.B."/>
            <person name="Rodrigues R."/>
            <person name="Arantes T."/>
            <person name="Assis F."/>
            <person name="Boratto P."/>
            <person name="Andrade M."/>
            <person name="Kroon E.G."/>
            <person name="Ribeiro B."/>
            <person name="Bergier I."/>
            <person name="Seligmann H."/>
            <person name="Ghigo E."/>
            <person name="Colson P."/>
            <person name="Levasseur A."/>
            <person name="Kroemer G."/>
            <person name="Raoult D."/>
            <person name="La Scola B."/>
        </authorList>
    </citation>
    <scope>NUCLEOTIDE SEQUENCE [LARGE SCALE GENOMIC DNA]</scope>
    <source>
        <strain evidence="1">Soda lake</strain>
    </source>
</reference>
<dbReference type="EMBL" id="KY523104">
    <property type="protein sequence ID" value="QKU35759.1"/>
    <property type="molecule type" value="Genomic_DNA"/>
</dbReference>